<dbReference type="InterPro" id="IPR002661">
    <property type="entry name" value="Ribosome_recyc_fac"/>
</dbReference>
<keyword evidence="9" id="KW-1185">Reference proteome</keyword>
<dbReference type="FunFam" id="3.30.1360.40:FF:000001">
    <property type="entry name" value="Ribosome-recycling factor"/>
    <property type="match status" value="1"/>
</dbReference>
<comment type="caution">
    <text evidence="7">The sequence shown here is derived from an EMBL/GenBank/DDBJ whole genome shotgun (WGS) entry which is preliminary data.</text>
</comment>
<evidence type="ECO:0000313" key="7">
    <source>
        <dbReference type="EMBL" id="GAP62688.1"/>
    </source>
</evidence>
<evidence type="ECO:0000256" key="3">
    <source>
        <dbReference type="ARBA" id="ARBA00022490"/>
    </source>
</evidence>
<dbReference type="InParanoid" id="A0A0M9UC91"/>
<dbReference type="PANTHER" id="PTHR20982:SF3">
    <property type="entry name" value="MITOCHONDRIAL RIBOSOME RECYCLING FACTOR PSEUDO 1"/>
    <property type="match status" value="1"/>
</dbReference>
<dbReference type="OrthoDB" id="9804006at2"/>
<evidence type="ECO:0000256" key="4">
    <source>
        <dbReference type="ARBA" id="ARBA00022917"/>
    </source>
</evidence>
<evidence type="ECO:0000256" key="1">
    <source>
        <dbReference type="ARBA" id="ARBA00004496"/>
    </source>
</evidence>
<sequence length="185" mass="21397">MYREFLKDAEQRMDKAVQALDHDLRSLRTGRATPALLERVKIDYYGVPTPLTQVASVTVPEARMLLIKPWDPGTLSLIERAIQESDLGLNPNNDGQVIRLVLPPLTEERRRELVKAVHHRVEEARIAIRNIRRDVLHDLEQLKKEGEISEDDFFRAKEELQELTNKKIKEAEEVGQAKEEEIMEV</sequence>
<dbReference type="FunFam" id="1.10.132.20:FF:000001">
    <property type="entry name" value="Ribosome-recycling factor"/>
    <property type="match status" value="1"/>
</dbReference>
<dbReference type="Gene3D" id="1.10.132.20">
    <property type="entry name" value="Ribosome-recycling factor"/>
    <property type="match status" value="1"/>
</dbReference>
<feature type="domain" description="Ribosome recycling factor" evidence="6">
    <location>
        <begin position="21"/>
        <end position="183"/>
    </location>
</feature>
<evidence type="ECO:0000313" key="10">
    <source>
        <dbReference type="Proteomes" id="UP000050502"/>
    </source>
</evidence>
<dbReference type="SUPFAM" id="SSF55194">
    <property type="entry name" value="Ribosome recycling factor, RRF"/>
    <property type="match status" value="1"/>
</dbReference>
<dbReference type="HAMAP" id="MF_00040">
    <property type="entry name" value="RRF"/>
    <property type="match status" value="1"/>
</dbReference>
<reference evidence="8 10" key="2">
    <citation type="submission" date="2015-07" db="EMBL/GenBank/DDBJ databases">
        <title>Whole genome sequence of Ardenticatena maritima DSM 23922.</title>
        <authorList>
            <person name="Hemp J."/>
            <person name="Ward L.M."/>
            <person name="Pace L.A."/>
            <person name="Fischer W.W."/>
        </authorList>
    </citation>
    <scope>NUCLEOTIDE SEQUENCE [LARGE SCALE GENOMIC DNA]</scope>
    <source>
        <strain evidence="8 10">110S</strain>
    </source>
</reference>
<dbReference type="CDD" id="cd00520">
    <property type="entry name" value="RRF"/>
    <property type="match status" value="1"/>
</dbReference>
<dbReference type="EMBL" id="LGKN01000003">
    <property type="protein sequence ID" value="KPL89259.1"/>
    <property type="molecule type" value="Genomic_DNA"/>
</dbReference>
<keyword evidence="4 5" id="KW-0648">Protein biosynthesis</keyword>
<comment type="similarity">
    <text evidence="2 5">Belongs to the RRF family.</text>
</comment>
<dbReference type="Proteomes" id="UP000037784">
    <property type="component" value="Unassembled WGS sequence"/>
</dbReference>
<dbReference type="Proteomes" id="UP000050502">
    <property type="component" value="Unassembled WGS sequence"/>
</dbReference>
<evidence type="ECO:0000256" key="5">
    <source>
        <dbReference type="HAMAP-Rule" id="MF_00040"/>
    </source>
</evidence>
<evidence type="ECO:0000313" key="8">
    <source>
        <dbReference type="EMBL" id="KPL89259.1"/>
    </source>
</evidence>
<protein>
    <recommendedName>
        <fullName evidence="5">Ribosome-recycling factor</fullName>
        <shortName evidence="5">RRF</shortName>
    </recommendedName>
    <alternativeName>
        <fullName evidence="5">Ribosome-releasing factor</fullName>
    </alternativeName>
</protein>
<dbReference type="GO" id="GO:0005737">
    <property type="term" value="C:cytoplasm"/>
    <property type="evidence" value="ECO:0007669"/>
    <property type="project" value="UniProtKB-SubCell"/>
</dbReference>
<name>A0A0M9UC91_9CHLR</name>
<dbReference type="GO" id="GO:0043023">
    <property type="term" value="F:ribosomal large subunit binding"/>
    <property type="evidence" value="ECO:0007669"/>
    <property type="project" value="TreeGrafter"/>
</dbReference>
<dbReference type="EMBL" id="BBZA01000074">
    <property type="protein sequence ID" value="GAP62688.1"/>
    <property type="molecule type" value="Genomic_DNA"/>
</dbReference>
<dbReference type="Pfam" id="PF01765">
    <property type="entry name" value="RRF"/>
    <property type="match status" value="1"/>
</dbReference>
<accession>A0A0M9UC91</accession>
<comment type="subcellular location">
    <subcellularLocation>
        <location evidence="1 5">Cytoplasm</location>
    </subcellularLocation>
</comment>
<dbReference type="GO" id="GO:0006415">
    <property type="term" value="P:translational termination"/>
    <property type="evidence" value="ECO:0007669"/>
    <property type="project" value="UniProtKB-UniRule"/>
</dbReference>
<evidence type="ECO:0000313" key="9">
    <source>
        <dbReference type="Proteomes" id="UP000037784"/>
    </source>
</evidence>
<evidence type="ECO:0000256" key="2">
    <source>
        <dbReference type="ARBA" id="ARBA00005912"/>
    </source>
</evidence>
<organism evidence="7 9">
    <name type="scientific">Ardenticatena maritima</name>
    <dbReference type="NCBI Taxonomy" id="872965"/>
    <lineage>
        <taxon>Bacteria</taxon>
        <taxon>Bacillati</taxon>
        <taxon>Chloroflexota</taxon>
        <taxon>Ardenticatenia</taxon>
        <taxon>Ardenticatenales</taxon>
        <taxon>Ardenticatenaceae</taxon>
        <taxon>Ardenticatena</taxon>
    </lineage>
</organism>
<gene>
    <name evidence="5 7" type="primary">frr</name>
    <name evidence="7" type="ORF">ARMA_1111</name>
    <name evidence="8" type="ORF">SE16_01900</name>
</gene>
<reference evidence="9" key="3">
    <citation type="submission" date="2015-08" db="EMBL/GenBank/DDBJ databases">
        <title>Draft Genome Sequence of a Heterotrophic Facultative Anaerobic Bacterium Ardenticatena maritima Strain 110S.</title>
        <authorList>
            <person name="Kawaichi S."/>
            <person name="Yoshida T."/>
            <person name="Sako Y."/>
            <person name="Nakamura R."/>
        </authorList>
    </citation>
    <scope>NUCLEOTIDE SEQUENCE [LARGE SCALE GENOMIC DNA]</scope>
    <source>
        <strain evidence="9">110S</strain>
    </source>
</reference>
<dbReference type="AlphaFoldDB" id="A0A0M9UC91"/>
<keyword evidence="3 5" id="KW-0963">Cytoplasm</keyword>
<dbReference type="RefSeq" id="WP_054492587.1">
    <property type="nucleotide sequence ID" value="NZ_BBZA01000074.1"/>
</dbReference>
<reference evidence="7 9" key="1">
    <citation type="journal article" date="2015" name="Genome Announc.">
        <title>Draft Genome Sequence of a Heterotrophic Facultative Anaerobic Thermophilic Bacterium, Ardenticatena maritima Strain 110ST.</title>
        <authorList>
            <person name="Kawaichi S."/>
            <person name="Yoshida T."/>
            <person name="Sako Y."/>
            <person name="Nakamura R."/>
        </authorList>
    </citation>
    <scope>NUCLEOTIDE SEQUENCE [LARGE SCALE GENOMIC DNA]</scope>
    <source>
        <strain evidence="7 9">110S</strain>
    </source>
</reference>
<dbReference type="FunCoup" id="A0A0M9UC91">
    <property type="interactions" value="509"/>
</dbReference>
<comment type="function">
    <text evidence="5">Responsible for the release of ribosomes from messenger RNA at the termination of protein biosynthesis. May increase the efficiency of translation by recycling ribosomes from one round of translation to another.</text>
</comment>
<dbReference type="PANTHER" id="PTHR20982">
    <property type="entry name" value="RIBOSOME RECYCLING FACTOR"/>
    <property type="match status" value="1"/>
</dbReference>
<dbReference type="STRING" id="872965.SE16_01900"/>
<dbReference type="Gene3D" id="3.30.1360.40">
    <property type="match status" value="1"/>
</dbReference>
<dbReference type="PATRIC" id="fig|872965.6.peg.328"/>
<proteinExistence type="inferred from homology"/>
<dbReference type="InterPro" id="IPR036191">
    <property type="entry name" value="RRF_sf"/>
</dbReference>
<evidence type="ECO:0000259" key="6">
    <source>
        <dbReference type="Pfam" id="PF01765"/>
    </source>
</evidence>
<dbReference type="NCBIfam" id="TIGR00496">
    <property type="entry name" value="frr"/>
    <property type="match status" value="1"/>
</dbReference>
<dbReference type="InterPro" id="IPR023584">
    <property type="entry name" value="Ribosome_recyc_fac_dom"/>
</dbReference>